<keyword evidence="2" id="KW-0378">Hydrolase</keyword>
<evidence type="ECO:0000256" key="1">
    <source>
        <dbReference type="SAM" id="MobiDB-lite"/>
    </source>
</evidence>
<feature type="region of interest" description="Disordered" evidence="1">
    <location>
        <begin position="76"/>
        <end position="97"/>
    </location>
</feature>
<keyword evidence="2" id="KW-0347">Helicase</keyword>
<evidence type="ECO:0000313" key="3">
    <source>
        <dbReference type="Proteomes" id="UP000523795"/>
    </source>
</evidence>
<sequence length="204" mass="23409">PLGLPAGNIAAQTFHSFGLEVIGQATGRKPALAPWLESGRDHEHLMKIVDELRNTDPGFRRAWDFYRLVLGRARPEFGQEETDPEARDPRTQGSGFRTLQGEVDRSQGERIIADWLFYHGVRYVYEARYEHDTADAAHRQYTPDFYYPDINAYHEHLALDQDGHPPASFEGYLEGVRWKRDLHRRHGTTLLETTMAGVWDGTAF</sequence>
<reference evidence="2 3" key="1">
    <citation type="submission" date="2020-04" db="EMBL/GenBank/DDBJ databases">
        <authorList>
            <person name="Liu S."/>
        </authorList>
    </citation>
    <scope>NUCLEOTIDE SEQUENCE [LARGE SCALE GENOMIC DNA]</scope>
    <source>
        <strain evidence="2 3">CGMCC 1.15091</strain>
    </source>
</reference>
<proteinExistence type="predicted"/>
<protein>
    <submittedName>
        <fullName evidence="2">DNA helicase UvrD</fullName>
    </submittedName>
</protein>
<keyword evidence="2" id="KW-0547">Nucleotide-binding</keyword>
<accession>A0ABX1JW98</accession>
<dbReference type="Proteomes" id="UP000523795">
    <property type="component" value="Unassembled WGS sequence"/>
</dbReference>
<dbReference type="Gene3D" id="3.40.91.30">
    <property type="match status" value="1"/>
</dbReference>
<feature type="non-terminal residue" evidence="2">
    <location>
        <position position="1"/>
    </location>
</feature>
<name>A0ABX1JW98_9MICC</name>
<dbReference type="EMBL" id="JAAZSR010000553">
    <property type="protein sequence ID" value="NKX52475.1"/>
    <property type="molecule type" value="Genomic_DNA"/>
</dbReference>
<organism evidence="2 3">
    <name type="scientific">Arthrobacter deserti</name>
    <dbReference type="NCBI Taxonomy" id="1742687"/>
    <lineage>
        <taxon>Bacteria</taxon>
        <taxon>Bacillati</taxon>
        <taxon>Actinomycetota</taxon>
        <taxon>Actinomycetes</taxon>
        <taxon>Micrococcales</taxon>
        <taxon>Micrococcaceae</taxon>
        <taxon>Arthrobacter</taxon>
    </lineage>
</organism>
<keyword evidence="3" id="KW-1185">Reference proteome</keyword>
<comment type="caution">
    <text evidence="2">The sequence shown here is derived from an EMBL/GenBank/DDBJ whole genome shotgun (WGS) entry which is preliminary data.</text>
</comment>
<keyword evidence="2" id="KW-0067">ATP-binding</keyword>
<feature type="non-terminal residue" evidence="2">
    <location>
        <position position="204"/>
    </location>
</feature>
<dbReference type="GO" id="GO:0004386">
    <property type="term" value="F:helicase activity"/>
    <property type="evidence" value="ECO:0007669"/>
    <property type="project" value="UniProtKB-KW"/>
</dbReference>
<gene>
    <name evidence="2" type="ORF">HER39_18230</name>
</gene>
<evidence type="ECO:0000313" key="2">
    <source>
        <dbReference type="EMBL" id="NKX52475.1"/>
    </source>
</evidence>